<keyword evidence="10 16" id="KW-0133">Cell shape</keyword>
<evidence type="ECO:0000256" key="8">
    <source>
        <dbReference type="ARBA" id="ARBA00022827"/>
    </source>
</evidence>
<dbReference type="InterPro" id="IPR036318">
    <property type="entry name" value="FAD-bd_PCMH-like_sf"/>
</dbReference>
<gene>
    <name evidence="16" type="primary">murB</name>
    <name evidence="18" type="ORF">BKP45_19465</name>
</gene>
<name>A0A1S2LZH1_9BACI</name>
<comment type="pathway">
    <text evidence="4 16">Cell wall biogenesis; peptidoglycan biosynthesis.</text>
</comment>
<evidence type="ECO:0000256" key="12">
    <source>
        <dbReference type="ARBA" id="ARBA00023002"/>
    </source>
</evidence>
<keyword evidence="8 16" id="KW-0274">FAD</keyword>
<dbReference type="PANTHER" id="PTHR21071">
    <property type="entry name" value="UDP-N-ACETYLENOLPYRUVOYLGLUCOSAMINE REDUCTASE"/>
    <property type="match status" value="1"/>
</dbReference>
<dbReference type="GO" id="GO:0008762">
    <property type="term" value="F:UDP-N-acetylmuramate dehydrogenase activity"/>
    <property type="evidence" value="ECO:0007669"/>
    <property type="project" value="UniProtKB-UniRule"/>
</dbReference>
<evidence type="ECO:0000256" key="1">
    <source>
        <dbReference type="ARBA" id="ARBA00001974"/>
    </source>
</evidence>
<accession>A0A1S2LZH1</accession>
<dbReference type="GO" id="GO:0071949">
    <property type="term" value="F:FAD binding"/>
    <property type="evidence" value="ECO:0007669"/>
    <property type="project" value="InterPro"/>
</dbReference>
<dbReference type="GO" id="GO:0008360">
    <property type="term" value="P:regulation of cell shape"/>
    <property type="evidence" value="ECO:0007669"/>
    <property type="project" value="UniProtKB-KW"/>
</dbReference>
<feature type="active site" evidence="16">
    <location>
        <position position="174"/>
    </location>
</feature>
<dbReference type="OrthoDB" id="9804753at2"/>
<keyword evidence="6 16" id="KW-0132">Cell division</keyword>
<keyword evidence="7 16" id="KW-0285">Flavoprotein</keyword>
<sequence length="302" mass="32791">MDLIIERFRKANVGQVKVNEPLANHTTWKIGGPANVLIIPNSIESLITTLSLTKESGVGVFIIGRGSNLLISDKGIDGVVIKISDVLDHLEINGDEIRVGAGHSLIKLATIVSKKGLSGLEFAGGIPGSVGGAVFMNAGAHRSDISNILTKAKILYQDGTVKCYNNDEMDFSYRTSRLQKDHGICLEASFQLKSGNREKIIAEIQKNKEYRKQTQPWDYPCCGSVFRNPLPHHAGKLIEDAGLKGYSIGGAQVSTMHANFIVNIGGATATNVLELIDYIKTVVYNKFQVKLDTEVELVGNKN</sequence>
<dbReference type="InterPro" id="IPR011601">
    <property type="entry name" value="MurB_C"/>
</dbReference>
<evidence type="ECO:0000313" key="18">
    <source>
        <dbReference type="EMBL" id="OIJ17746.1"/>
    </source>
</evidence>
<evidence type="ECO:0000256" key="3">
    <source>
        <dbReference type="ARBA" id="ARBA00004496"/>
    </source>
</evidence>
<dbReference type="EMBL" id="MLQS01000031">
    <property type="protein sequence ID" value="OIJ17746.1"/>
    <property type="molecule type" value="Genomic_DNA"/>
</dbReference>
<dbReference type="InterPro" id="IPR036635">
    <property type="entry name" value="MurB_C_sf"/>
</dbReference>
<dbReference type="NCBIfam" id="TIGR00179">
    <property type="entry name" value="murB"/>
    <property type="match status" value="1"/>
</dbReference>
<dbReference type="InterPro" id="IPR016167">
    <property type="entry name" value="FAD-bd_PCMH_sub1"/>
</dbReference>
<dbReference type="GO" id="GO:0051301">
    <property type="term" value="P:cell division"/>
    <property type="evidence" value="ECO:0007669"/>
    <property type="project" value="UniProtKB-KW"/>
</dbReference>
<dbReference type="GO" id="GO:0005829">
    <property type="term" value="C:cytosol"/>
    <property type="evidence" value="ECO:0007669"/>
    <property type="project" value="TreeGrafter"/>
</dbReference>
<dbReference type="GO" id="GO:0009252">
    <property type="term" value="P:peptidoglycan biosynthetic process"/>
    <property type="evidence" value="ECO:0007669"/>
    <property type="project" value="UniProtKB-UniRule"/>
</dbReference>
<comment type="cofactor">
    <cofactor evidence="1 16">
        <name>FAD</name>
        <dbReference type="ChEBI" id="CHEBI:57692"/>
    </cofactor>
</comment>
<dbReference type="GO" id="GO:0071555">
    <property type="term" value="P:cell wall organization"/>
    <property type="evidence" value="ECO:0007669"/>
    <property type="project" value="UniProtKB-KW"/>
</dbReference>
<evidence type="ECO:0000256" key="16">
    <source>
        <dbReference type="HAMAP-Rule" id="MF_00037"/>
    </source>
</evidence>
<evidence type="ECO:0000313" key="19">
    <source>
        <dbReference type="Proteomes" id="UP000180057"/>
    </source>
</evidence>
<organism evidence="18 19">
    <name type="scientific">Anaerobacillus alkalidiazotrophicus</name>
    <dbReference type="NCBI Taxonomy" id="472963"/>
    <lineage>
        <taxon>Bacteria</taxon>
        <taxon>Bacillati</taxon>
        <taxon>Bacillota</taxon>
        <taxon>Bacilli</taxon>
        <taxon>Bacillales</taxon>
        <taxon>Bacillaceae</taxon>
        <taxon>Anaerobacillus</taxon>
    </lineage>
</organism>
<reference evidence="18 19" key="1">
    <citation type="submission" date="2016-10" db="EMBL/GenBank/DDBJ databases">
        <title>Draft genome sequences of four alkaliphilic bacteria belonging to the Anaerobacillus genus.</title>
        <authorList>
            <person name="Bassil N.M."/>
            <person name="Lloyd J.R."/>
        </authorList>
    </citation>
    <scope>NUCLEOTIDE SEQUENCE [LARGE SCALE GENOMIC DNA]</scope>
    <source>
        <strain evidence="18 19">DSM 22531</strain>
    </source>
</reference>
<feature type="active site" description="Proton donor" evidence="16">
    <location>
        <position position="224"/>
    </location>
</feature>
<dbReference type="UniPathway" id="UPA00219"/>
<dbReference type="Gene3D" id="3.90.78.10">
    <property type="entry name" value="UDP-N-acetylenolpyruvoylglucosamine reductase, C-terminal domain"/>
    <property type="match status" value="1"/>
</dbReference>
<dbReference type="NCBIfam" id="NF010480">
    <property type="entry name" value="PRK13905.1"/>
    <property type="match status" value="1"/>
</dbReference>
<dbReference type="Pfam" id="PF01565">
    <property type="entry name" value="FAD_binding_4"/>
    <property type="match status" value="1"/>
</dbReference>
<keyword evidence="19" id="KW-1185">Reference proteome</keyword>
<comment type="function">
    <text evidence="2 16">Cell wall formation.</text>
</comment>
<proteinExistence type="inferred from homology"/>
<evidence type="ECO:0000256" key="9">
    <source>
        <dbReference type="ARBA" id="ARBA00022857"/>
    </source>
</evidence>
<evidence type="ECO:0000256" key="7">
    <source>
        <dbReference type="ARBA" id="ARBA00022630"/>
    </source>
</evidence>
<keyword evidence="12 16" id="KW-0560">Oxidoreductase</keyword>
<evidence type="ECO:0000256" key="6">
    <source>
        <dbReference type="ARBA" id="ARBA00022618"/>
    </source>
</evidence>
<comment type="catalytic activity">
    <reaction evidence="15 16">
        <text>UDP-N-acetyl-alpha-D-muramate + NADP(+) = UDP-N-acetyl-3-O-(1-carboxyvinyl)-alpha-D-glucosamine + NADPH + H(+)</text>
        <dbReference type="Rhea" id="RHEA:12248"/>
        <dbReference type="ChEBI" id="CHEBI:15378"/>
        <dbReference type="ChEBI" id="CHEBI:57783"/>
        <dbReference type="ChEBI" id="CHEBI:58349"/>
        <dbReference type="ChEBI" id="CHEBI:68483"/>
        <dbReference type="ChEBI" id="CHEBI:70757"/>
        <dbReference type="EC" id="1.3.1.98"/>
    </reaction>
</comment>
<keyword evidence="11 16" id="KW-0573">Peptidoglycan synthesis</keyword>
<evidence type="ECO:0000256" key="13">
    <source>
        <dbReference type="ARBA" id="ARBA00023306"/>
    </source>
</evidence>
<dbReference type="SUPFAM" id="SSF56194">
    <property type="entry name" value="Uridine diphospho-N-Acetylenolpyruvylglucosamine reductase, MurB, C-terminal domain"/>
    <property type="match status" value="1"/>
</dbReference>
<feature type="domain" description="FAD-binding PCMH-type" evidence="17">
    <location>
        <begin position="29"/>
        <end position="195"/>
    </location>
</feature>
<evidence type="ECO:0000256" key="14">
    <source>
        <dbReference type="ARBA" id="ARBA00023316"/>
    </source>
</evidence>
<dbReference type="SUPFAM" id="SSF56176">
    <property type="entry name" value="FAD-binding/transporter-associated domain-like"/>
    <property type="match status" value="1"/>
</dbReference>
<dbReference type="InterPro" id="IPR006094">
    <property type="entry name" value="Oxid_FAD_bind_N"/>
</dbReference>
<feature type="active site" evidence="16">
    <location>
        <position position="294"/>
    </location>
</feature>
<evidence type="ECO:0000259" key="17">
    <source>
        <dbReference type="PROSITE" id="PS51387"/>
    </source>
</evidence>
<dbReference type="PROSITE" id="PS51387">
    <property type="entry name" value="FAD_PCMH"/>
    <property type="match status" value="1"/>
</dbReference>
<keyword evidence="14 16" id="KW-0961">Cell wall biogenesis/degradation</keyword>
<dbReference type="Proteomes" id="UP000180057">
    <property type="component" value="Unassembled WGS sequence"/>
</dbReference>
<comment type="similarity">
    <text evidence="16">Belongs to the MurB family.</text>
</comment>
<evidence type="ECO:0000256" key="11">
    <source>
        <dbReference type="ARBA" id="ARBA00022984"/>
    </source>
</evidence>
<dbReference type="HAMAP" id="MF_00037">
    <property type="entry name" value="MurB"/>
    <property type="match status" value="1"/>
</dbReference>
<keyword evidence="5 16" id="KW-0963">Cytoplasm</keyword>
<dbReference type="PANTHER" id="PTHR21071:SF5">
    <property type="entry name" value="UDP-N-ACETYLENOLPYRUVOYLGLUCOSAMINE REDUCTASE"/>
    <property type="match status" value="1"/>
</dbReference>
<keyword evidence="9 16" id="KW-0521">NADP</keyword>
<evidence type="ECO:0000256" key="15">
    <source>
        <dbReference type="ARBA" id="ARBA00048914"/>
    </source>
</evidence>
<keyword evidence="13 16" id="KW-0131">Cell cycle</keyword>
<dbReference type="InterPro" id="IPR016169">
    <property type="entry name" value="FAD-bd_PCMH_sub2"/>
</dbReference>
<comment type="caution">
    <text evidence="18">The sequence shown here is derived from an EMBL/GenBank/DDBJ whole genome shotgun (WGS) entry which is preliminary data.</text>
</comment>
<protein>
    <recommendedName>
        <fullName evidence="16">UDP-N-acetylenolpyruvoylglucosamine reductase</fullName>
        <ecNumber evidence="16">1.3.1.98</ecNumber>
    </recommendedName>
    <alternativeName>
        <fullName evidence="16">UDP-N-acetylmuramate dehydrogenase</fullName>
    </alternativeName>
</protein>
<dbReference type="InterPro" id="IPR016166">
    <property type="entry name" value="FAD-bd_PCMH"/>
</dbReference>
<dbReference type="Pfam" id="PF02873">
    <property type="entry name" value="MurB_C"/>
    <property type="match status" value="1"/>
</dbReference>
<dbReference type="InterPro" id="IPR003170">
    <property type="entry name" value="MurB"/>
</dbReference>
<comment type="subcellular location">
    <subcellularLocation>
        <location evidence="3 16">Cytoplasm</location>
    </subcellularLocation>
</comment>
<dbReference type="EC" id="1.3.1.98" evidence="16"/>
<dbReference type="STRING" id="472963.BKP45_19465"/>
<dbReference type="RefSeq" id="WP_071390835.1">
    <property type="nucleotide sequence ID" value="NZ_MLQS01000031.1"/>
</dbReference>
<evidence type="ECO:0000256" key="10">
    <source>
        <dbReference type="ARBA" id="ARBA00022960"/>
    </source>
</evidence>
<evidence type="ECO:0000256" key="2">
    <source>
        <dbReference type="ARBA" id="ARBA00003921"/>
    </source>
</evidence>
<dbReference type="Gene3D" id="3.30.465.10">
    <property type="match status" value="1"/>
</dbReference>
<evidence type="ECO:0000256" key="4">
    <source>
        <dbReference type="ARBA" id="ARBA00004752"/>
    </source>
</evidence>
<dbReference type="Gene3D" id="3.30.43.10">
    <property type="entry name" value="Uridine Diphospho-n-acetylenolpyruvylglucosamine Reductase, domain 2"/>
    <property type="match status" value="1"/>
</dbReference>
<evidence type="ECO:0000256" key="5">
    <source>
        <dbReference type="ARBA" id="ARBA00022490"/>
    </source>
</evidence>
<dbReference type="AlphaFoldDB" id="A0A1S2LZH1"/>